<dbReference type="RefSeq" id="WP_006524475.1">
    <property type="nucleotide sequence ID" value="NC_021184.1"/>
</dbReference>
<dbReference type="OrthoDB" id="2647637at2"/>
<dbReference type="HOGENOM" id="CLU_1056583_0_0_9"/>
<dbReference type="Proteomes" id="UP000013520">
    <property type="component" value="Chromosome"/>
</dbReference>
<organism evidence="1 2">
    <name type="scientific">Desulfoscipio gibsoniae DSM 7213</name>
    <dbReference type="NCBI Taxonomy" id="767817"/>
    <lineage>
        <taxon>Bacteria</taxon>
        <taxon>Bacillati</taxon>
        <taxon>Bacillota</taxon>
        <taxon>Clostridia</taxon>
        <taxon>Eubacteriales</taxon>
        <taxon>Desulfallaceae</taxon>
        <taxon>Desulfoscipio</taxon>
    </lineage>
</organism>
<sequence length="263" mass="30380">MGNKKSELTVTELKQRLSKMSVDEVYKLLIECFKSSKEAKNFISVKLIGKKAIKNLWETSKEKIENEFFPEHGFGKLQLSVAKKAISDFKKVSKNNRLTIDLMIFYIEMCVDFFDTYGGASDSLINSMCSMFDSVIKMLNKEDKPDLFLEYRVRLENLISRADDFGWGIQDAFDESYQNLKWLEEYEESVDGKNAKENVTAEEKWLRIPQDSREKILKNVWCVACKGAVNIVNYHVNEDKFGIVLEGKCKNCGHDVARLVEMD</sequence>
<dbReference type="eggNOG" id="ENOG50336CU">
    <property type="taxonomic scope" value="Bacteria"/>
</dbReference>
<reference evidence="1 2" key="1">
    <citation type="submission" date="2012-01" db="EMBL/GenBank/DDBJ databases">
        <title>Complete sequence of Desulfotomaculum gibsoniae DSM 7213.</title>
        <authorList>
            <consortium name="US DOE Joint Genome Institute"/>
            <person name="Lucas S."/>
            <person name="Han J."/>
            <person name="Lapidus A."/>
            <person name="Cheng J.-F."/>
            <person name="Goodwin L."/>
            <person name="Pitluck S."/>
            <person name="Peters L."/>
            <person name="Ovchinnikova G."/>
            <person name="Teshima H."/>
            <person name="Detter J.C."/>
            <person name="Han C."/>
            <person name="Tapia R."/>
            <person name="Land M."/>
            <person name="Hauser L."/>
            <person name="Kyrpides N."/>
            <person name="Ivanova N."/>
            <person name="Pagani I."/>
            <person name="Parshina S."/>
            <person name="Plugge C."/>
            <person name="Muyzer G."/>
            <person name="Kuever J."/>
            <person name="Ivanova A."/>
            <person name="Nazina T."/>
            <person name="Klenk H.-P."/>
            <person name="Brambilla E."/>
            <person name="Spring S."/>
            <person name="Stams A.F."/>
            <person name="Woyke T."/>
        </authorList>
    </citation>
    <scope>NUCLEOTIDE SEQUENCE [LARGE SCALE GENOMIC DNA]</scope>
    <source>
        <strain evidence="1 2">DSM 7213</strain>
    </source>
</reference>
<dbReference type="EMBL" id="CP003273">
    <property type="protein sequence ID" value="AGL01188.1"/>
    <property type="molecule type" value="Genomic_DNA"/>
</dbReference>
<dbReference type="AlphaFoldDB" id="R4KDC0"/>
<proteinExistence type="predicted"/>
<evidence type="ECO:0000313" key="1">
    <source>
        <dbReference type="EMBL" id="AGL01188.1"/>
    </source>
</evidence>
<gene>
    <name evidence="1" type="ORF">Desgi_1726</name>
</gene>
<dbReference type="STRING" id="767817.Desgi_1726"/>
<keyword evidence="2" id="KW-1185">Reference proteome</keyword>
<evidence type="ECO:0000313" key="2">
    <source>
        <dbReference type="Proteomes" id="UP000013520"/>
    </source>
</evidence>
<dbReference type="Pfam" id="PF19652">
    <property type="entry name" value="DUF6155"/>
    <property type="match status" value="1"/>
</dbReference>
<dbReference type="InterPro" id="IPR046153">
    <property type="entry name" value="DUF6155"/>
</dbReference>
<dbReference type="KEGG" id="dgi:Desgi_1726"/>
<name>R4KDC0_9FIRM</name>
<protein>
    <submittedName>
        <fullName evidence="1">Uncharacterized protein</fullName>
    </submittedName>
</protein>
<accession>R4KDC0</accession>